<protein>
    <recommendedName>
        <fullName evidence="10">Ascorbate-specific PTS system EIIA component</fullName>
    </recommendedName>
    <alternativeName>
        <fullName evidence="11">Ascorbate-specific phosphotransferase enzyme IIA component</fullName>
    </alternativeName>
</protein>
<dbReference type="GO" id="GO:0016301">
    <property type="term" value="F:kinase activity"/>
    <property type="evidence" value="ECO:0007669"/>
    <property type="project" value="UniProtKB-KW"/>
</dbReference>
<dbReference type="GO" id="GO:0009401">
    <property type="term" value="P:phosphoenolpyruvate-dependent sugar phosphotransferase system"/>
    <property type="evidence" value="ECO:0007669"/>
    <property type="project" value="UniProtKB-KW"/>
</dbReference>
<dbReference type="GO" id="GO:0005737">
    <property type="term" value="C:cytoplasm"/>
    <property type="evidence" value="ECO:0007669"/>
    <property type="project" value="UniProtKB-SubCell"/>
</dbReference>
<keyword evidence="3" id="KW-0813">Transport</keyword>
<dbReference type="PANTHER" id="PTHR36203:SF1">
    <property type="entry name" value="ASCORBATE-SPECIFIC PTS SYSTEM EIIA COMPONENT"/>
    <property type="match status" value="1"/>
</dbReference>
<comment type="caution">
    <text evidence="13">The sequence shown here is derived from an EMBL/GenBank/DDBJ whole genome shotgun (WGS) entry which is preliminary data.</text>
</comment>
<evidence type="ECO:0000256" key="7">
    <source>
        <dbReference type="ARBA" id="ARBA00022683"/>
    </source>
</evidence>
<sequence length="147" mass="16213">MTLDVLTKDKIIVKDQVDSWEEAIEFAAQPLLTQKYIESSYIDSMIQSVKTLGPYIVIAPHVAIAHARPGNDVHQVGLSLLKLDEAINFSTDSHYAELVFVLSATDSTSHLTVLQNLAQLLGQQENIEALLEASNEEEIINIIKGVD</sequence>
<dbReference type="InterPro" id="IPR002178">
    <property type="entry name" value="PTS_EIIA_type-2_dom"/>
</dbReference>
<dbReference type="InterPro" id="IPR051351">
    <property type="entry name" value="Ascorbate-PTS_EIIA_comp"/>
</dbReference>
<organism evidence="13 14">
    <name type="scientific">Staphylococcus chromogenes</name>
    <name type="common">Staphylococcus hyicus subsp. chromogenes</name>
    <dbReference type="NCBI Taxonomy" id="46126"/>
    <lineage>
        <taxon>Bacteria</taxon>
        <taxon>Bacillati</taxon>
        <taxon>Bacillota</taxon>
        <taxon>Bacilli</taxon>
        <taxon>Bacillales</taxon>
        <taxon>Staphylococcaceae</taxon>
        <taxon>Staphylococcus</taxon>
    </lineage>
</organism>
<proteinExistence type="predicted"/>
<dbReference type="AlphaFoldDB" id="A0AAE5T2W4"/>
<evidence type="ECO:0000256" key="11">
    <source>
        <dbReference type="ARBA" id="ARBA00042072"/>
    </source>
</evidence>
<dbReference type="Gene3D" id="3.40.930.10">
    <property type="entry name" value="Mannitol-specific EII, Chain A"/>
    <property type="match status" value="1"/>
</dbReference>
<accession>A0AAE5T2W4</accession>
<keyword evidence="8" id="KW-0418">Kinase</keyword>
<evidence type="ECO:0000259" key="12">
    <source>
        <dbReference type="PROSITE" id="PS51094"/>
    </source>
</evidence>
<evidence type="ECO:0000256" key="8">
    <source>
        <dbReference type="ARBA" id="ARBA00022777"/>
    </source>
</evidence>
<name>A0AAE5T2W4_STACR</name>
<dbReference type="PANTHER" id="PTHR36203">
    <property type="entry name" value="ASCORBATE-SPECIFIC PTS SYSTEM EIIA COMPONENT"/>
    <property type="match status" value="1"/>
</dbReference>
<evidence type="ECO:0000313" key="13">
    <source>
        <dbReference type="EMBL" id="PTG16982.1"/>
    </source>
</evidence>
<feature type="domain" description="PTS EIIA type-2" evidence="12">
    <location>
        <begin position="4"/>
        <end position="146"/>
    </location>
</feature>
<dbReference type="PROSITE" id="PS51094">
    <property type="entry name" value="PTS_EIIA_TYPE_2"/>
    <property type="match status" value="1"/>
</dbReference>
<evidence type="ECO:0000256" key="1">
    <source>
        <dbReference type="ARBA" id="ARBA00004496"/>
    </source>
</evidence>
<keyword evidence="4" id="KW-0963">Cytoplasm</keyword>
<evidence type="ECO:0000256" key="3">
    <source>
        <dbReference type="ARBA" id="ARBA00022448"/>
    </source>
</evidence>
<keyword evidence="7" id="KW-0598">Phosphotransferase system</keyword>
<dbReference type="EMBL" id="PZBZ01000003">
    <property type="protein sequence ID" value="PTG16982.1"/>
    <property type="molecule type" value="Genomic_DNA"/>
</dbReference>
<keyword evidence="6" id="KW-0808">Transferase</keyword>
<evidence type="ECO:0000256" key="4">
    <source>
        <dbReference type="ARBA" id="ARBA00022490"/>
    </source>
</evidence>
<evidence type="ECO:0000256" key="5">
    <source>
        <dbReference type="ARBA" id="ARBA00022553"/>
    </source>
</evidence>
<dbReference type="RefSeq" id="WP_103159202.1">
    <property type="nucleotide sequence ID" value="NZ_BMDK01000002.1"/>
</dbReference>
<evidence type="ECO:0000256" key="6">
    <source>
        <dbReference type="ARBA" id="ARBA00022679"/>
    </source>
</evidence>
<comment type="subcellular location">
    <subcellularLocation>
        <location evidence="1">Cytoplasm</location>
    </subcellularLocation>
</comment>
<dbReference type="Proteomes" id="UP000242704">
    <property type="component" value="Unassembled WGS sequence"/>
</dbReference>
<evidence type="ECO:0000313" key="14">
    <source>
        <dbReference type="Proteomes" id="UP000242704"/>
    </source>
</evidence>
<evidence type="ECO:0000256" key="9">
    <source>
        <dbReference type="ARBA" id="ARBA00037387"/>
    </source>
</evidence>
<reference evidence="13 14" key="1">
    <citation type="journal article" date="2016" name="Front. Microbiol.">
        <title>Comprehensive Phylogenetic Analysis of Bovine Non-aureus Staphylococci Species Based on Whole-Genome Sequencing.</title>
        <authorList>
            <person name="Naushad S."/>
            <person name="Barkema H.W."/>
            <person name="Luby C."/>
            <person name="Condas L.A."/>
            <person name="Nobrega D.B."/>
            <person name="Carson D.A."/>
            <person name="De Buck J."/>
        </authorList>
    </citation>
    <scope>NUCLEOTIDE SEQUENCE [LARGE SCALE GENOMIC DNA]</scope>
    <source>
        <strain evidence="13 14">SNUC 505</strain>
    </source>
</reference>
<gene>
    <name evidence="13" type="ORF">BU653_00950</name>
</gene>
<comment type="function">
    <text evidence="9">The phosphoenolpyruvate-dependent sugar phosphotransferase system (sugar PTS), a major carbohydrate active transport system, catalyzes the phosphorylation of incoming sugar substrates concomitantly with their translocation across the cell membrane. The enzyme II UlaABC PTS system is involved in ascorbate transport.</text>
</comment>
<dbReference type="CDD" id="cd00211">
    <property type="entry name" value="PTS_IIA_fru"/>
    <property type="match status" value="1"/>
</dbReference>
<keyword evidence="5" id="KW-0597">Phosphoprotein</keyword>
<evidence type="ECO:0000256" key="2">
    <source>
        <dbReference type="ARBA" id="ARBA00011798"/>
    </source>
</evidence>
<dbReference type="SUPFAM" id="SSF55804">
    <property type="entry name" value="Phoshotransferase/anion transport protein"/>
    <property type="match status" value="1"/>
</dbReference>
<dbReference type="InterPro" id="IPR016152">
    <property type="entry name" value="PTrfase/Anion_transptr"/>
</dbReference>
<evidence type="ECO:0000256" key="10">
    <source>
        <dbReference type="ARBA" id="ARBA00041175"/>
    </source>
</evidence>
<dbReference type="Pfam" id="PF00359">
    <property type="entry name" value="PTS_EIIA_2"/>
    <property type="match status" value="1"/>
</dbReference>
<comment type="subunit">
    <text evidence="2">Homodimer or homotrimer. Seems to be a monomer when not phosphorylated.</text>
</comment>